<name>A0ABT8JYD2_9MICC</name>
<dbReference type="InterPro" id="IPR013325">
    <property type="entry name" value="RNA_pol_sigma_r2"/>
</dbReference>
<reference evidence="8" key="1">
    <citation type="submission" date="2023-06" db="EMBL/GenBank/DDBJ databases">
        <title>MT1 and MT2 Draft Genomes of Novel Species.</title>
        <authorList>
            <person name="Venkateswaran K."/>
        </authorList>
    </citation>
    <scope>NUCLEOTIDE SEQUENCE</scope>
    <source>
        <strain evidence="8">IIF3SC-B10</strain>
    </source>
</reference>
<dbReference type="InterPro" id="IPR013249">
    <property type="entry name" value="RNA_pol_sigma70_r4_t2"/>
</dbReference>
<dbReference type="PANTHER" id="PTHR43133">
    <property type="entry name" value="RNA POLYMERASE ECF-TYPE SIGMA FACTO"/>
    <property type="match status" value="1"/>
</dbReference>
<organism evidence="8 9">
    <name type="scientific">Arthrobacter burdickii</name>
    <dbReference type="NCBI Taxonomy" id="3035920"/>
    <lineage>
        <taxon>Bacteria</taxon>
        <taxon>Bacillati</taxon>
        <taxon>Actinomycetota</taxon>
        <taxon>Actinomycetes</taxon>
        <taxon>Micrococcales</taxon>
        <taxon>Micrococcaceae</taxon>
        <taxon>Arthrobacter</taxon>
    </lineage>
</organism>
<dbReference type="Pfam" id="PF04542">
    <property type="entry name" value="Sigma70_r2"/>
    <property type="match status" value="1"/>
</dbReference>
<dbReference type="CDD" id="cd06171">
    <property type="entry name" value="Sigma70_r4"/>
    <property type="match status" value="1"/>
</dbReference>
<evidence type="ECO:0000256" key="3">
    <source>
        <dbReference type="ARBA" id="ARBA00023082"/>
    </source>
</evidence>
<dbReference type="PANTHER" id="PTHR43133:SF8">
    <property type="entry name" value="RNA POLYMERASE SIGMA FACTOR HI_1459-RELATED"/>
    <property type="match status" value="1"/>
</dbReference>
<evidence type="ECO:0000256" key="5">
    <source>
        <dbReference type="ARBA" id="ARBA00023163"/>
    </source>
</evidence>
<keyword evidence="3" id="KW-0731">Sigma factor</keyword>
<evidence type="ECO:0000313" key="8">
    <source>
        <dbReference type="EMBL" id="MDN4609586.1"/>
    </source>
</evidence>
<dbReference type="InterPro" id="IPR007627">
    <property type="entry name" value="RNA_pol_sigma70_r2"/>
</dbReference>
<evidence type="ECO:0000259" key="7">
    <source>
        <dbReference type="Pfam" id="PF08281"/>
    </source>
</evidence>
<dbReference type="Proteomes" id="UP001174209">
    <property type="component" value="Unassembled WGS sequence"/>
</dbReference>
<dbReference type="SUPFAM" id="SSF88946">
    <property type="entry name" value="Sigma2 domain of RNA polymerase sigma factors"/>
    <property type="match status" value="1"/>
</dbReference>
<dbReference type="InterPro" id="IPR036388">
    <property type="entry name" value="WH-like_DNA-bd_sf"/>
</dbReference>
<evidence type="ECO:0000259" key="6">
    <source>
        <dbReference type="Pfam" id="PF04542"/>
    </source>
</evidence>
<dbReference type="NCBIfam" id="TIGR02937">
    <property type="entry name" value="sigma70-ECF"/>
    <property type="match status" value="1"/>
</dbReference>
<evidence type="ECO:0000256" key="2">
    <source>
        <dbReference type="ARBA" id="ARBA00023015"/>
    </source>
</evidence>
<proteinExistence type="inferred from homology"/>
<evidence type="ECO:0000313" key="9">
    <source>
        <dbReference type="Proteomes" id="UP001174209"/>
    </source>
</evidence>
<dbReference type="Pfam" id="PF08281">
    <property type="entry name" value="Sigma70_r4_2"/>
    <property type="match status" value="1"/>
</dbReference>
<dbReference type="RefSeq" id="WP_301224270.1">
    <property type="nucleotide sequence ID" value="NZ_JAROCG010000001.1"/>
</dbReference>
<keyword evidence="5" id="KW-0804">Transcription</keyword>
<feature type="domain" description="RNA polymerase sigma-70 region 2" evidence="6">
    <location>
        <begin position="21"/>
        <end position="88"/>
    </location>
</feature>
<dbReference type="Gene3D" id="1.10.10.10">
    <property type="entry name" value="Winged helix-like DNA-binding domain superfamily/Winged helix DNA-binding domain"/>
    <property type="match status" value="1"/>
</dbReference>
<feature type="domain" description="RNA polymerase sigma factor 70 region 4 type 2" evidence="7">
    <location>
        <begin position="121"/>
        <end position="172"/>
    </location>
</feature>
<dbReference type="InterPro" id="IPR014284">
    <property type="entry name" value="RNA_pol_sigma-70_dom"/>
</dbReference>
<comment type="similarity">
    <text evidence="1">Belongs to the sigma-70 factor family. ECF subfamily.</text>
</comment>
<keyword evidence="2" id="KW-0805">Transcription regulation</keyword>
<dbReference type="InterPro" id="IPR013324">
    <property type="entry name" value="RNA_pol_sigma_r3/r4-like"/>
</dbReference>
<dbReference type="EMBL" id="JAROCG010000001">
    <property type="protein sequence ID" value="MDN4609586.1"/>
    <property type="molecule type" value="Genomic_DNA"/>
</dbReference>
<accession>A0ABT8JYD2</accession>
<comment type="caution">
    <text evidence="8">The sequence shown here is derived from an EMBL/GenBank/DDBJ whole genome shotgun (WGS) entry which is preliminary data.</text>
</comment>
<keyword evidence="4" id="KW-0238">DNA-binding</keyword>
<evidence type="ECO:0000256" key="4">
    <source>
        <dbReference type="ARBA" id="ARBA00023125"/>
    </source>
</evidence>
<evidence type="ECO:0000256" key="1">
    <source>
        <dbReference type="ARBA" id="ARBA00010641"/>
    </source>
</evidence>
<dbReference type="Gene3D" id="1.10.1740.10">
    <property type="match status" value="1"/>
</dbReference>
<gene>
    <name evidence="8" type="ORF">P5G52_01775</name>
</gene>
<dbReference type="InterPro" id="IPR039425">
    <property type="entry name" value="RNA_pol_sigma-70-like"/>
</dbReference>
<sequence>MNTDAEIVERSRYGPAAFGELYDRHGPDIYRYAARRAGDFVAEDVMAETFLIAFEGRFDFVGSTGAVRPWLFGIATNLLRRHHRAEERVLRALVKLGGRVEDPDFLGAVDERLDAPGNQARIARALQGLPAIDRDAILLLAWADLSYEDIATATAVPLGTVRSRINRARRKLRVNLTLSDQEDDHGRSAVAPRNA</sequence>
<dbReference type="SUPFAM" id="SSF88659">
    <property type="entry name" value="Sigma3 and sigma4 domains of RNA polymerase sigma factors"/>
    <property type="match status" value="1"/>
</dbReference>
<keyword evidence="9" id="KW-1185">Reference proteome</keyword>
<protein>
    <submittedName>
        <fullName evidence="8">RNA polymerase sigma factor</fullName>
    </submittedName>
</protein>